<keyword evidence="1" id="KW-0472">Membrane</keyword>
<dbReference type="EMBL" id="AP018586">
    <property type="protein sequence ID" value="BBD93506.1"/>
    <property type="molecule type" value="Genomic_DNA"/>
</dbReference>
<organism evidence="2 3">
    <name type="scientific">Staphylococcus caprae</name>
    <dbReference type="NCBI Taxonomy" id="29380"/>
    <lineage>
        <taxon>Bacteria</taxon>
        <taxon>Bacillati</taxon>
        <taxon>Bacillota</taxon>
        <taxon>Bacilli</taxon>
        <taxon>Bacillales</taxon>
        <taxon>Staphylococcaceae</taxon>
        <taxon>Staphylococcus</taxon>
    </lineage>
</organism>
<evidence type="ECO:0000256" key="1">
    <source>
        <dbReference type="SAM" id="Phobius"/>
    </source>
</evidence>
<sequence>MNFLTKSTIVLTISMIVVTIPMFSGLPSYRCMLENFY</sequence>
<keyword evidence="1" id="KW-0812">Transmembrane</keyword>
<keyword evidence="1" id="KW-1133">Transmembrane helix</keyword>
<dbReference type="Proteomes" id="UP000274772">
    <property type="component" value="Chromosome"/>
</dbReference>
<evidence type="ECO:0000313" key="2">
    <source>
        <dbReference type="EMBL" id="BBD93506.1"/>
    </source>
</evidence>
<proteinExistence type="predicted"/>
<accession>A0ABN5W638</accession>
<feature type="transmembrane region" description="Helical" evidence="1">
    <location>
        <begin position="9"/>
        <end position="29"/>
    </location>
</feature>
<reference evidence="2 3" key="1">
    <citation type="submission" date="2018-05" db="EMBL/GenBank/DDBJ databases">
        <title>Complete genome sequencing of three human clinical isolates of Staphylococcus caprae reveals virulence factors similar to those of S. epidermidis and S. capitis.</title>
        <authorList>
            <person name="Watanabe S."/>
            <person name="Cui L."/>
        </authorList>
    </citation>
    <scope>NUCLEOTIDE SEQUENCE [LARGE SCALE GENOMIC DNA]</scope>
    <source>
        <strain evidence="2 3">JMUB590</strain>
    </source>
</reference>
<protein>
    <submittedName>
        <fullName evidence="2">Phenol soluble modulin delta</fullName>
    </submittedName>
</protein>
<keyword evidence="3" id="KW-1185">Reference proteome</keyword>
<name>A0ABN5W638_9STAP</name>
<gene>
    <name evidence="2" type="primary">psmd</name>
    <name evidence="2" type="ORF">JMUB590_2469</name>
</gene>
<evidence type="ECO:0000313" key="3">
    <source>
        <dbReference type="Proteomes" id="UP000274772"/>
    </source>
</evidence>